<organism evidence="1 2">
    <name type="scientific">Acinetobacter chengduensis</name>
    <dbReference type="NCBI Taxonomy" id="2420890"/>
    <lineage>
        <taxon>Bacteria</taxon>
        <taxon>Pseudomonadati</taxon>
        <taxon>Pseudomonadota</taxon>
        <taxon>Gammaproteobacteria</taxon>
        <taxon>Moraxellales</taxon>
        <taxon>Moraxellaceae</taxon>
        <taxon>Acinetobacter</taxon>
    </lineage>
</organism>
<gene>
    <name evidence="1" type="ORF">D9K81_14765</name>
</gene>
<name>A0ABX9TSL6_9GAMM</name>
<dbReference type="RefSeq" id="WP_121523551.1">
    <property type="nucleotide sequence ID" value="NZ_RCHC01000019.1"/>
</dbReference>
<keyword evidence="2" id="KW-1185">Reference proteome</keyword>
<reference evidence="1 2" key="1">
    <citation type="submission" date="2018-09" db="EMBL/GenBank/DDBJ databases">
        <title>The draft genome of Acinetobacter sp. strains.</title>
        <authorList>
            <person name="Qin J."/>
            <person name="Feng Y."/>
            <person name="Zong Z."/>
        </authorList>
    </citation>
    <scope>NUCLEOTIDE SEQUENCE [LARGE SCALE GENOMIC DNA]</scope>
    <source>
        <strain evidence="1 2">WCHAc060005</strain>
    </source>
</reference>
<comment type="caution">
    <text evidence="1">The sequence shown here is derived from an EMBL/GenBank/DDBJ whole genome shotgun (WGS) entry which is preliminary data.</text>
</comment>
<accession>A0ABX9TSL6</accession>
<sequence>MRDRFYLASAHGNTGSNMVWHCHNKRGYHTNLVLAHTFTRKEAQEEFNQGICQPVSADHVDALSIWKVDHQYIPFETILSDDVDAYVLFQAKRHDGNDVYWMDDELFNSSTDFSKASVYTRDQAERCTRKNKSLVAIPYSDADQAKRRVFEARLFNPRIMVQGAGLRIPKAVKLLRRRVRSPKVRFNCPKCGKLNWQHNPYDFEVCKHCDHIGD</sequence>
<evidence type="ECO:0000313" key="1">
    <source>
        <dbReference type="EMBL" id="RLL19014.1"/>
    </source>
</evidence>
<dbReference type="Proteomes" id="UP000280271">
    <property type="component" value="Unassembled WGS sequence"/>
</dbReference>
<evidence type="ECO:0000313" key="2">
    <source>
        <dbReference type="Proteomes" id="UP000280271"/>
    </source>
</evidence>
<proteinExistence type="predicted"/>
<protein>
    <submittedName>
        <fullName evidence="1">Uncharacterized protein</fullName>
    </submittedName>
</protein>
<dbReference type="EMBL" id="RCHC01000019">
    <property type="protein sequence ID" value="RLL19014.1"/>
    <property type="molecule type" value="Genomic_DNA"/>
</dbReference>